<dbReference type="Proteomes" id="UP000051952">
    <property type="component" value="Unassembled WGS sequence"/>
</dbReference>
<dbReference type="Pfam" id="PF05742">
    <property type="entry name" value="TANGO2"/>
    <property type="match status" value="1"/>
</dbReference>
<dbReference type="OrthoDB" id="191601at2759"/>
<dbReference type="VEuPathDB" id="TriTrypDB:BSAL_76200"/>
<evidence type="ECO:0000313" key="1">
    <source>
        <dbReference type="EMBL" id="CUG23770.1"/>
    </source>
</evidence>
<dbReference type="PANTHER" id="PTHR17985:SF8">
    <property type="entry name" value="TRANSPORT AND GOLGI ORGANIZATION PROTEIN 2 HOMOLOG"/>
    <property type="match status" value="1"/>
</dbReference>
<dbReference type="AlphaFoldDB" id="A0A0S4IZF3"/>
<dbReference type="InterPro" id="IPR008551">
    <property type="entry name" value="TANGO2"/>
</dbReference>
<sequence>MCILALCTRASQRWPLVLVHNRDELLSRPTLPLDVSPEGLLWSCDTSVKNGGSWMGLNVRNGNLAVLTNCRRAPTTVEGFPFQVLKEHCRVDAHGQVMFTPDASRGIVVRYFLEHGILPPASPWEAPVMDGYNVLTMNLADPQCTVRYSTNRYGLQHGAEVCGGGEGEGRTTIAMSNSYLNNIHEPKTMFLRDSVDSILSTASNDTTVDALLTALGDALSAPSHFTVSDDVIQASQPFLGLGIEERSVVHESLLGRPLLPTDPSSLFIGRWSPDKEALMHKGVYVSGFNGVYGTRSQTVVLVEETNGGRVVHYHQRETTPEGHGAWVVHRHPLS</sequence>
<gene>
    <name evidence="1" type="ORF">BSAL_76200</name>
</gene>
<organism evidence="1 2">
    <name type="scientific">Bodo saltans</name>
    <name type="common">Flagellated protozoan</name>
    <dbReference type="NCBI Taxonomy" id="75058"/>
    <lineage>
        <taxon>Eukaryota</taxon>
        <taxon>Discoba</taxon>
        <taxon>Euglenozoa</taxon>
        <taxon>Kinetoplastea</taxon>
        <taxon>Metakinetoplastina</taxon>
        <taxon>Eubodonida</taxon>
        <taxon>Bodonidae</taxon>
        <taxon>Bodo</taxon>
    </lineage>
</organism>
<dbReference type="PANTHER" id="PTHR17985">
    <property type="entry name" value="SER/THR-RICH PROTEIN T10 IN DGCR REGION"/>
    <property type="match status" value="1"/>
</dbReference>
<dbReference type="OMA" id="CERFPFI"/>
<dbReference type="EMBL" id="CYKH01000712">
    <property type="protein sequence ID" value="CUG23770.1"/>
    <property type="molecule type" value="Genomic_DNA"/>
</dbReference>
<accession>A0A0S4IZF3</accession>
<reference evidence="2" key="1">
    <citation type="submission" date="2015-09" db="EMBL/GenBank/DDBJ databases">
        <authorList>
            <consortium name="Pathogen Informatics"/>
        </authorList>
    </citation>
    <scope>NUCLEOTIDE SEQUENCE [LARGE SCALE GENOMIC DNA]</scope>
    <source>
        <strain evidence="2">Lake Konstanz</strain>
    </source>
</reference>
<name>A0A0S4IZF3_BODSA</name>
<protein>
    <submittedName>
        <fullName evidence="1">Uncharacterized protein</fullName>
    </submittedName>
</protein>
<proteinExistence type="predicted"/>
<evidence type="ECO:0000313" key="2">
    <source>
        <dbReference type="Proteomes" id="UP000051952"/>
    </source>
</evidence>
<keyword evidence="2" id="KW-1185">Reference proteome</keyword>